<dbReference type="PANTHER" id="PTHR43544">
    <property type="entry name" value="SHORT-CHAIN DEHYDROGENASE/REDUCTASE"/>
    <property type="match status" value="1"/>
</dbReference>
<dbReference type="CDD" id="cd05233">
    <property type="entry name" value="SDR_c"/>
    <property type="match status" value="1"/>
</dbReference>
<evidence type="ECO:0000313" key="1">
    <source>
        <dbReference type="EMBL" id="GAA0877894.1"/>
    </source>
</evidence>
<proteinExistence type="predicted"/>
<accession>A0ABN1MWV4</accession>
<dbReference type="SUPFAM" id="SSF51735">
    <property type="entry name" value="NAD(P)-binding Rossmann-fold domains"/>
    <property type="match status" value="1"/>
</dbReference>
<dbReference type="Gene3D" id="3.40.50.720">
    <property type="entry name" value="NAD(P)-binding Rossmann-like Domain"/>
    <property type="match status" value="2"/>
</dbReference>
<keyword evidence="2" id="KW-1185">Reference proteome</keyword>
<dbReference type="PANTHER" id="PTHR43544:SF2">
    <property type="entry name" value="OXIDOREDUCTASE"/>
    <property type="match status" value="1"/>
</dbReference>
<dbReference type="Pfam" id="PF13561">
    <property type="entry name" value="adh_short_C2"/>
    <property type="match status" value="1"/>
</dbReference>
<dbReference type="RefSeq" id="WP_343848765.1">
    <property type="nucleotide sequence ID" value="NZ_BAAAFI010000002.1"/>
</dbReference>
<dbReference type="Proteomes" id="UP001500469">
    <property type="component" value="Unassembled WGS sequence"/>
</dbReference>
<sequence>MKMEIESGESVKITPKEIELCISILEKLNSDTNQIFDIPKEQRISLIKAAGQFSHPGKEELAQRKKGAKKIHRKKIAAKDIQARKTTGIRSAREASIFIAPAMLQLTGDEAETAILLDTPRECYVCKNSFDRLHHFYDTMCPDCGDFNYAKRFQTADLTGQVALVTGSRLKIGYHITLMMLRAGATVIATTRFPVDSALRFAKEPDFKDWADRLKIHGLDLRHIPSVEIFCNFIEQQYDRLDILINNAAQTVRRPSGFYQHLMANEILELKDLSPDSQQLLSDHHACLQELRTLSQGFSEGEYKNLPVSWHGKQLGIGLSSSAQLTQIPYSMDDTISSEEIFPVGKLDADLQQVDLRKTNSWRLKLGEIHTNEMLEVQLVNSVAPFVLCNRLVNLMKKDNTGRKHIINVSAMEGKFHQFHKESRHPHTNMAKAALNMMTLTSAADLVNFGIYTNAVDTGWVTDEDPADLAKIKQELHDFQPPLDIVDGAARVMDPLFDGINTGKHWNGKFLKDYRPTSW</sequence>
<dbReference type="Pfam" id="PF00106">
    <property type="entry name" value="adh_short"/>
    <property type="match status" value="1"/>
</dbReference>
<dbReference type="InterPro" id="IPR036291">
    <property type="entry name" value="NAD(P)-bd_dom_sf"/>
</dbReference>
<dbReference type="InterPro" id="IPR002347">
    <property type="entry name" value="SDR_fam"/>
</dbReference>
<protein>
    <submittedName>
        <fullName evidence="1">SDR family oxidoreductase</fullName>
    </submittedName>
</protein>
<gene>
    <name evidence="1" type="ORF">GCM10009119_08620</name>
</gene>
<dbReference type="InterPro" id="IPR051468">
    <property type="entry name" value="Fungal_SecMetab_SDRs"/>
</dbReference>
<dbReference type="EMBL" id="BAAAFI010000002">
    <property type="protein sequence ID" value="GAA0877894.1"/>
    <property type="molecule type" value="Genomic_DNA"/>
</dbReference>
<evidence type="ECO:0000313" key="2">
    <source>
        <dbReference type="Proteomes" id="UP001500469"/>
    </source>
</evidence>
<reference evidence="1 2" key="1">
    <citation type="journal article" date="2019" name="Int. J. Syst. Evol. Microbiol.">
        <title>The Global Catalogue of Microorganisms (GCM) 10K type strain sequencing project: providing services to taxonomists for standard genome sequencing and annotation.</title>
        <authorList>
            <consortium name="The Broad Institute Genomics Platform"/>
            <consortium name="The Broad Institute Genome Sequencing Center for Infectious Disease"/>
            <person name="Wu L."/>
            <person name="Ma J."/>
        </authorList>
    </citation>
    <scope>NUCLEOTIDE SEQUENCE [LARGE SCALE GENOMIC DNA]</scope>
    <source>
        <strain evidence="1 2">JCM 16112</strain>
    </source>
</reference>
<name>A0ABN1MWV4_9BACT</name>
<organism evidence="1 2">
    <name type="scientific">Algoriphagus jejuensis</name>
    <dbReference type="NCBI Taxonomy" id="419934"/>
    <lineage>
        <taxon>Bacteria</taxon>
        <taxon>Pseudomonadati</taxon>
        <taxon>Bacteroidota</taxon>
        <taxon>Cytophagia</taxon>
        <taxon>Cytophagales</taxon>
        <taxon>Cyclobacteriaceae</taxon>
        <taxon>Algoriphagus</taxon>
    </lineage>
</organism>
<comment type="caution">
    <text evidence="1">The sequence shown here is derived from an EMBL/GenBank/DDBJ whole genome shotgun (WGS) entry which is preliminary data.</text>
</comment>